<dbReference type="EMBL" id="CAJEWN010001112">
    <property type="protein sequence ID" value="CAD2194417.1"/>
    <property type="molecule type" value="Genomic_DNA"/>
</dbReference>
<protein>
    <submittedName>
        <fullName evidence="1">Uncharacterized protein</fullName>
    </submittedName>
</protein>
<evidence type="ECO:0000313" key="1">
    <source>
        <dbReference type="EMBL" id="CAD2194417.1"/>
    </source>
</evidence>
<organism evidence="1 2">
    <name type="scientific">Meloidogyne enterolobii</name>
    <name type="common">Root-knot nematode worm</name>
    <name type="synonym">Meloidogyne mayaguensis</name>
    <dbReference type="NCBI Taxonomy" id="390850"/>
    <lineage>
        <taxon>Eukaryota</taxon>
        <taxon>Metazoa</taxon>
        <taxon>Ecdysozoa</taxon>
        <taxon>Nematoda</taxon>
        <taxon>Chromadorea</taxon>
        <taxon>Rhabditida</taxon>
        <taxon>Tylenchina</taxon>
        <taxon>Tylenchomorpha</taxon>
        <taxon>Tylenchoidea</taxon>
        <taxon>Meloidogynidae</taxon>
        <taxon>Meloidogyninae</taxon>
        <taxon>Meloidogyne</taxon>
    </lineage>
</organism>
<gene>
    <name evidence="1" type="ORF">MENT_LOCUS47435</name>
</gene>
<proteinExistence type="predicted"/>
<dbReference type="AlphaFoldDB" id="A0A6V7X618"/>
<reference evidence="1 2" key="1">
    <citation type="submission" date="2020-08" db="EMBL/GenBank/DDBJ databases">
        <authorList>
            <person name="Koutsovoulos G."/>
            <person name="Danchin GJ E."/>
        </authorList>
    </citation>
    <scope>NUCLEOTIDE SEQUENCE [LARGE SCALE GENOMIC DNA]</scope>
</reference>
<comment type="caution">
    <text evidence="1">The sequence shown here is derived from an EMBL/GenBank/DDBJ whole genome shotgun (WGS) entry which is preliminary data.</text>
</comment>
<name>A0A6V7X618_MELEN</name>
<dbReference type="Proteomes" id="UP000580250">
    <property type="component" value="Unassembled WGS sequence"/>
</dbReference>
<evidence type="ECO:0000313" key="2">
    <source>
        <dbReference type="Proteomes" id="UP000580250"/>
    </source>
</evidence>
<sequence length="51" mass="6002">MDISRFLGTNQFLDRRSILSWVICKLGTKLNFSEEFIIRSHTNFPKILDSI</sequence>
<accession>A0A6V7X618</accession>